<dbReference type="AlphaFoldDB" id="N4UTM0"/>
<dbReference type="InterPro" id="IPR052895">
    <property type="entry name" value="HetReg/Transcr_Mod"/>
</dbReference>
<dbReference type="HOGENOM" id="CLU_004184_6_0_1"/>
<evidence type="ECO:0000313" key="3">
    <source>
        <dbReference type="Proteomes" id="UP000016928"/>
    </source>
</evidence>
<protein>
    <submittedName>
        <fullName evidence="2">Heterokaryon incompatibility protein 6, OR allele</fullName>
    </submittedName>
</protein>
<dbReference type="PANTHER" id="PTHR24148">
    <property type="entry name" value="ANKYRIN REPEAT DOMAIN-CONTAINING PROTEIN 39 HOMOLOG-RELATED"/>
    <property type="match status" value="1"/>
</dbReference>
<dbReference type="OrthoDB" id="5571888at2759"/>
<sequence length="225" mass="25261">MTLHRGSGSDAFKCDLRKIQLATKPAEQTSHYEALSYVWGSQEDPGFVYISGNCCPVTRNLFEALTYLRLPDSDRTLWIDAICINQRNVAEKEVQIQQMHQVYSNAREVIAWIGIADAGTHEIFHSIAQAGDGAQSVHPGLNRGSLIGLIFPLGDERKTEGEETALKELAERPYWSRAWTFQEMKFATSLTIQCGVDKLAYYELHSLHINKRATATVRTSNENGE</sequence>
<dbReference type="VEuPathDB" id="FungiDB:FOC1_g10008971"/>
<accession>N4UTM0</accession>
<name>N4UTM0_FUSC1</name>
<organism evidence="2 3">
    <name type="scientific">Fusarium oxysporum f. sp. cubense (strain race 1)</name>
    <name type="common">Panama disease fungus</name>
    <dbReference type="NCBI Taxonomy" id="1229664"/>
    <lineage>
        <taxon>Eukaryota</taxon>
        <taxon>Fungi</taxon>
        <taxon>Dikarya</taxon>
        <taxon>Ascomycota</taxon>
        <taxon>Pezizomycotina</taxon>
        <taxon>Sordariomycetes</taxon>
        <taxon>Hypocreomycetidae</taxon>
        <taxon>Hypocreales</taxon>
        <taxon>Nectriaceae</taxon>
        <taxon>Fusarium</taxon>
        <taxon>Fusarium oxysporum species complex</taxon>
    </lineage>
</organism>
<dbReference type="EMBL" id="KB730083">
    <property type="protein sequence ID" value="ENH73480.1"/>
    <property type="molecule type" value="Genomic_DNA"/>
</dbReference>
<reference evidence="3" key="1">
    <citation type="submission" date="2012-09" db="EMBL/GenBank/DDBJ databases">
        <title>Genome sequencing and comparative transcriptomics of race 1 and race 4 of banana pathogen: Fusarium oxysporum f. sp. cubense.</title>
        <authorList>
            <person name="Fang X."/>
            <person name="Huang J."/>
        </authorList>
    </citation>
    <scope>NUCLEOTIDE SEQUENCE [LARGE SCALE GENOMIC DNA]</scope>
    <source>
        <strain evidence="3">race 1</strain>
    </source>
</reference>
<evidence type="ECO:0000313" key="2">
    <source>
        <dbReference type="EMBL" id="ENH73480.1"/>
    </source>
</evidence>
<dbReference type="PANTHER" id="PTHR24148:SF64">
    <property type="entry name" value="HETEROKARYON INCOMPATIBILITY DOMAIN-CONTAINING PROTEIN"/>
    <property type="match status" value="1"/>
</dbReference>
<dbReference type="STRING" id="1229664.N4UTM0"/>
<dbReference type="OMA" id="ESEIRCH"/>
<dbReference type="Pfam" id="PF06985">
    <property type="entry name" value="HET"/>
    <property type="match status" value="1"/>
</dbReference>
<gene>
    <name evidence="2" type="ORF">FOC1_g10008971</name>
</gene>
<evidence type="ECO:0000259" key="1">
    <source>
        <dbReference type="Pfam" id="PF06985"/>
    </source>
</evidence>
<proteinExistence type="predicted"/>
<reference evidence="3" key="2">
    <citation type="journal article" date="2014" name="PLoS ONE">
        <title>Genome and Transcriptome Analysis of the Fungal Pathogen Fusarium oxysporum f. sp. cubense Causing Banana Vascular Wilt Disease.</title>
        <authorList>
            <person name="Guo L."/>
            <person name="Han L."/>
            <person name="Yang L."/>
            <person name="Zeng H."/>
            <person name="Fan D."/>
            <person name="Zhu Y."/>
            <person name="Feng Y."/>
            <person name="Wang G."/>
            <person name="Peng C."/>
            <person name="Jiang X."/>
            <person name="Zhou D."/>
            <person name="Ni P."/>
            <person name="Liang C."/>
            <person name="Liu L."/>
            <person name="Wang J."/>
            <person name="Mao C."/>
            <person name="Fang X."/>
            <person name="Peng M."/>
            <person name="Huang J."/>
        </authorList>
    </citation>
    <scope>NUCLEOTIDE SEQUENCE [LARGE SCALE GENOMIC DNA]</scope>
    <source>
        <strain evidence="3">race 1</strain>
    </source>
</reference>
<dbReference type="Proteomes" id="UP000016928">
    <property type="component" value="Unassembled WGS sequence"/>
</dbReference>
<feature type="domain" description="Heterokaryon incompatibility" evidence="1">
    <location>
        <begin position="32"/>
        <end position="183"/>
    </location>
</feature>
<dbReference type="InterPro" id="IPR010730">
    <property type="entry name" value="HET"/>
</dbReference>